<evidence type="ECO:0000313" key="1">
    <source>
        <dbReference type="EMBL" id="RTQ33794.1"/>
    </source>
</evidence>
<dbReference type="AlphaFoldDB" id="A0A3S0IZZ4"/>
<keyword evidence="2" id="KW-1185">Reference proteome</keyword>
<dbReference type="Proteomes" id="UP000267418">
    <property type="component" value="Unassembled WGS sequence"/>
</dbReference>
<name>A0A3S0IZZ4_9BURK</name>
<evidence type="ECO:0000313" key="2">
    <source>
        <dbReference type="Proteomes" id="UP000267418"/>
    </source>
</evidence>
<dbReference type="RefSeq" id="WP_126471286.1">
    <property type="nucleotide sequence ID" value="NZ_RXOE01000003.1"/>
</dbReference>
<dbReference type="OrthoDB" id="8856894at2"/>
<reference evidence="1 2" key="1">
    <citation type="submission" date="2018-12" db="EMBL/GenBank/DDBJ databases">
        <title>The genome of Variovorax gossypii DSM 100435.</title>
        <authorList>
            <person name="Gao J."/>
            <person name="Sun J."/>
        </authorList>
    </citation>
    <scope>NUCLEOTIDE SEQUENCE [LARGE SCALE GENOMIC DNA]</scope>
    <source>
        <strain evidence="1 2">DSM 100435</strain>
    </source>
</reference>
<proteinExistence type="predicted"/>
<organism evidence="1 2">
    <name type="scientific">Variovorax gossypii</name>
    <dbReference type="NCBI Taxonomy" id="1679495"/>
    <lineage>
        <taxon>Bacteria</taxon>
        <taxon>Pseudomonadati</taxon>
        <taxon>Pseudomonadota</taxon>
        <taxon>Betaproteobacteria</taxon>
        <taxon>Burkholderiales</taxon>
        <taxon>Comamonadaceae</taxon>
        <taxon>Variovorax</taxon>
    </lineage>
</organism>
<gene>
    <name evidence="1" type="ORF">EJP69_15610</name>
</gene>
<sequence length="97" mass="10807">MRWNALLHSPFFDHEPRLRREPSRRWWLGWLQLLCAWVLCMLLCANIALVFAQGLPGQTGEARAGRPAGCAVMGSAAQPEPVHGIRADVTRGQKLSC</sequence>
<dbReference type="EMBL" id="RXOE01000003">
    <property type="protein sequence ID" value="RTQ33794.1"/>
    <property type="molecule type" value="Genomic_DNA"/>
</dbReference>
<protein>
    <submittedName>
        <fullName evidence="1">Uncharacterized protein</fullName>
    </submittedName>
</protein>
<accession>A0A3S0IZZ4</accession>
<comment type="caution">
    <text evidence="1">The sequence shown here is derived from an EMBL/GenBank/DDBJ whole genome shotgun (WGS) entry which is preliminary data.</text>
</comment>